<comment type="caution">
    <text evidence="1">The sequence shown here is derived from an EMBL/GenBank/DDBJ whole genome shotgun (WGS) entry which is preliminary data.</text>
</comment>
<accession>A0AAV7DRR6</accession>
<evidence type="ECO:0000313" key="2">
    <source>
        <dbReference type="Proteomes" id="UP000824782"/>
    </source>
</evidence>
<protein>
    <submittedName>
        <fullName evidence="1">Uncharacterized protein</fullName>
    </submittedName>
</protein>
<evidence type="ECO:0000313" key="1">
    <source>
        <dbReference type="EMBL" id="KAG8599281.1"/>
    </source>
</evidence>
<name>A0AAV7DRR6_ENGPU</name>
<keyword evidence="2" id="KW-1185">Reference proteome</keyword>
<dbReference type="Proteomes" id="UP000824782">
    <property type="component" value="Unassembled WGS sequence"/>
</dbReference>
<dbReference type="EMBL" id="WNYA01000001">
    <property type="protein sequence ID" value="KAG8599281.1"/>
    <property type="molecule type" value="Genomic_DNA"/>
</dbReference>
<proteinExistence type="predicted"/>
<organism evidence="1 2">
    <name type="scientific">Engystomops pustulosus</name>
    <name type="common">Tungara frog</name>
    <name type="synonym">Physalaemus pustulosus</name>
    <dbReference type="NCBI Taxonomy" id="76066"/>
    <lineage>
        <taxon>Eukaryota</taxon>
        <taxon>Metazoa</taxon>
        <taxon>Chordata</taxon>
        <taxon>Craniata</taxon>
        <taxon>Vertebrata</taxon>
        <taxon>Euteleostomi</taxon>
        <taxon>Amphibia</taxon>
        <taxon>Batrachia</taxon>
        <taxon>Anura</taxon>
        <taxon>Neobatrachia</taxon>
        <taxon>Hyloidea</taxon>
        <taxon>Leptodactylidae</taxon>
        <taxon>Leiuperinae</taxon>
        <taxon>Engystomops</taxon>
    </lineage>
</organism>
<dbReference type="AlphaFoldDB" id="A0AAV7DRR6"/>
<gene>
    <name evidence="1" type="ORF">GDO81_002987</name>
</gene>
<sequence length="97" mass="11068">MAFPIEPHGENVFRLVNCSQRGSRNPEELRPLLGCTSLFTITMYTFSLHHIRGVRVSPFSCQIHFLKEQNIIQRCTSTLSLLSSLLSHLALDRNRGK</sequence>
<reference evidence="1" key="1">
    <citation type="thesis" date="2020" institute="ProQuest LLC" country="789 East Eisenhower Parkway, Ann Arbor, MI, USA">
        <title>Comparative Genomics and Chromosome Evolution.</title>
        <authorList>
            <person name="Mudd A.B."/>
        </authorList>
    </citation>
    <scope>NUCLEOTIDE SEQUENCE</scope>
    <source>
        <strain evidence="1">237g6f4</strain>
        <tissue evidence="1">Blood</tissue>
    </source>
</reference>